<feature type="compositionally biased region" description="Basic and acidic residues" evidence="2">
    <location>
        <begin position="53"/>
        <end position="83"/>
    </location>
</feature>
<feature type="domain" description="K Homology" evidence="3">
    <location>
        <begin position="89"/>
        <end position="156"/>
    </location>
</feature>
<dbReference type="InterPro" id="IPR004088">
    <property type="entry name" value="KH_dom_type_1"/>
</dbReference>
<feature type="region of interest" description="Disordered" evidence="2">
    <location>
        <begin position="52"/>
        <end position="88"/>
    </location>
</feature>
<accession>A0ABU7DTB0</accession>
<evidence type="ECO:0000259" key="3">
    <source>
        <dbReference type="SMART" id="SM00322"/>
    </source>
</evidence>
<reference evidence="4 5" key="1">
    <citation type="submission" date="2021-06" db="EMBL/GenBank/DDBJ databases">
        <authorList>
            <person name="Palmer J.M."/>
        </authorList>
    </citation>
    <scope>NUCLEOTIDE SEQUENCE [LARGE SCALE GENOMIC DNA]</scope>
    <source>
        <strain evidence="4 5">CL_MEX2019</strain>
        <tissue evidence="4">Muscle</tissue>
    </source>
</reference>
<dbReference type="Gene3D" id="3.30.1370.10">
    <property type="entry name" value="K Homology domain, type 1"/>
    <property type="match status" value="1"/>
</dbReference>
<dbReference type="Proteomes" id="UP001352852">
    <property type="component" value="Unassembled WGS sequence"/>
</dbReference>
<evidence type="ECO:0000313" key="4">
    <source>
        <dbReference type="EMBL" id="MED6278313.1"/>
    </source>
</evidence>
<dbReference type="CDD" id="cd22430">
    <property type="entry name" value="KH-I_DDX43_DDX53"/>
    <property type="match status" value="1"/>
</dbReference>
<dbReference type="PROSITE" id="PS50084">
    <property type="entry name" value="KH_TYPE_1"/>
    <property type="match status" value="1"/>
</dbReference>
<feature type="region of interest" description="Disordered" evidence="2">
    <location>
        <begin position="1"/>
        <end position="25"/>
    </location>
</feature>
<name>A0ABU7DTB0_9TELE</name>
<keyword evidence="5" id="KW-1185">Reference proteome</keyword>
<feature type="compositionally biased region" description="Acidic residues" evidence="2">
    <location>
        <begin position="1"/>
        <end position="10"/>
    </location>
</feature>
<protein>
    <recommendedName>
        <fullName evidence="3">K Homology domain-containing protein</fullName>
    </recommendedName>
</protein>
<feature type="non-terminal residue" evidence="4">
    <location>
        <position position="176"/>
    </location>
</feature>
<keyword evidence="1" id="KW-0694">RNA-binding</keyword>
<proteinExistence type="predicted"/>
<evidence type="ECO:0000313" key="5">
    <source>
        <dbReference type="Proteomes" id="UP001352852"/>
    </source>
</evidence>
<dbReference type="EMBL" id="JAHUTJ010035080">
    <property type="protein sequence ID" value="MED6278313.1"/>
    <property type="molecule type" value="Genomic_DNA"/>
</dbReference>
<dbReference type="InterPro" id="IPR004087">
    <property type="entry name" value="KH_dom"/>
</dbReference>
<gene>
    <name evidence="4" type="ORF">CHARACLAT_022474</name>
</gene>
<dbReference type="InterPro" id="IPR036612">
    <property type="entry name" value="KH_dom_type_1_sf"/>
</dbReference>
<sequence length="176" mass="19682">MSDWEDDYNEEGVTNEKLVPKTTATNKKLVAKDGQGDGKVYADMKTRTWFGESRGERSWEGTEFRSRRGQPDRGRSHGERRCGNEMSDGSRPLIFKVENLSIGRIIGRGGAKIRELEESSGGRIKIIRGDYEGEVVIFGSSAAQQKAKEMIEDLVAGRTSLFSYGRMCSGSDLNRY</sequence>
<dbReference type="Pfam" id="PF00013">
    <property type="entry name" value="KH_1"/>
    <property type="match status" value="1"/>
</dbReference>
<dbReference type="SMART" id="SM00322">
    <property type="entry name" value="KH"/>
    <property type="match status" value="1"/>
</dbReference>
<dbReference type="SUPFAM" id="SSF54791">
    <property type="entry name" value="Eukaryotic type KH-domain (KH-domain type I)"/>
    <property type="match status" value="1"/>
</dbReference>
<organism evidence="4 5">
    <name type="scientific">Characodon lateralis</name>
    <dbReference type="NCBI Taxonomy" id="208331"/>
    <lineage>
        <taxon>Eukaryota</taxon>
        <taxon>Metazoa</taxon>
        <taxon>Chordata</taxon>
        <taxon>Craniata</taxon>
        <taxon>Vertebrata</taxon>
        <taxon>Euteleostomi</taxon>
        <taxon>Actinopterygii</taxon>
        <taxon>Neopterygii</taxon>
        <taxon>Teleostei</taxon>
        <taxon>Neoteleostei</taxon>
        <taxon>Acanthomorphata</taxon>
        <taxon>Ovalentaria</taxon>
        <taxon>Atherinomorphae</taxon>
        <taxon>Cyprinodontiformes</taxon>
        <taxon>Goodeidae</taxon>
        <taxon>Characodon</taxon>
    </lineage>
</organism>
<evidence type="ECO:0000256" key="1">
    <source>
        <dbReference type="PROSITE-ProRule" id="PRU00117"/>
    </source>
</evidence>
<evidence type="ECO:0000256" key="2">
    <source>
        <dbReference type="SAM" id="MobiDB-lite"/>
    </source>
</evidence>
<comment type="caution">
    <text evidence="4">The sequence shown here is derived from an EMBL/GenBank/DDBJ whole genome shotgun (WGS) entry which is preliminary data.</text>
</comment>